<evidence type="ECO:0000313" key="4">
    <source>
        <dbReference type="Proteomes" id="UP000278962"/>
    </source>
</evidence>
<dbReference type="EMBL" id="RBIL01000002">
    <property type="protein sequence ID" value="RKQ86186.1"/>
    <property type="molecule type" value="Genomic_DNA"/>
</dbReference>
<reference evidence="3 4" key="1">
    <citation type="submission" date="2018-10" db="EMBL/GenBank/DDBJ databases">
        <title>Genomic Encyclopedia of Archaeal and Bacterial Type Strains, Phase II (KMG-II): from individual species to whole genera.</title>
        <authorList>
            <person name="Goeker M."/>
        </authorList>
    </citation>
    <scope>NUCLEOTIDE SEQUENCE [LARGE SCALE GENOMIC DNA]</scope>
    <source>
        <strain evidence="3 4">DSM 14954</strain>
    </source>
</reference>
<keyword evidence="2" id="KW-0812">Transmembrane</keyword>
<keyword evidence="4" id="KW-1185">Reference proteome</keyword>
<accession>A0A660KX01</accession>
<protein>
    <submittedName>
        <fullName evidence="3">Uncharacterized protein</fullName>
    </submittedName>
</protein>
<keyword evidence="2" id="KW-1133">Transmembrane helix</keyword>
<evidence type="ECO:0000256" key="2">
    <source>
        <dbReference type="SAM" id="Phobius"/>
    </source>
</evidence>
<proteinExistence type="predicted"/>
<sequence>MSRRDDDQGPATSRAGDEHAGGGAPRGSLDALQARLVAASRELTRARRRRARRRGAVCAALIVLVTPPALAATGVWRPTLGDGEGPAPAISADAPPPDQLATLGVLRRAQTEADRGVATRYALKFVDSPSLKGVRTDSIRLLAQSDQDRGVVLVPVERYERRLPGDIPEELRRRVERTIHDALCVYQLDSVDGAGAACYSTADVKEGRAWGMLGHRALWIVPDGVTTVRTEYARRDPIVAPVRDNAAIFTAPEGPAEERRTTWLDADGKAVRVIERALGGATGAPPLAPRAAGATHTGVVTRVGRIGQGLDAGYELVLRMRRPGFYVVLERPACAGKTRVRGFAGTTSREMRMPITPSFGDFGNERWCPGVYRGIVRVPRARKPAGTFSFRVR</sequence>
<dbReference type="OrthoDB" id="9973061at2"/>
<evidence type="ECO:0000256" key="1">
    <source>
        <dbReference type="SAM" id="MobiDB-lite"/>
    </source>
</evidence>
<organism evidence="3 4">
    <name type="scientific">Solirubrobacter pauli</name>
    <dbReference type="NCBI Taxonomy" id="166793"/>
    <lineage>
        <taxon>Bacteria</taxon>
        <taxon>Bacillati</taxon>
        <taxon>Actinomycetota</taxon>
        <taxon>Thermoleophilia</taxon>
        <taxon>Solirubrobacterales</taxon>
        <taxon>Solirubrobacteraceae</taxon>
        <taxon>Solirubrobacter</taxon>
    </lineage>
</organism>
<gene>
    <name evidence="3" type="ORF">C8N24_4196</name>
</gene>
<comment type="caution">
    <text evidence="3">The sequence shown here is derived from an EMBL/GenBank/DDBJ whole genome shotgun (WGS) entry which is preliminary data.</text>
</comment>
<dbReference type="RefSeq" id="WP_121253712.1">
    <property type="nucleotide sequence ID" value="NZ_RBIL01000002.1"/>
</dbReference>
<dbReference type="AlphaFoldDB" id="A0A660KX01"/>
<feature type="transmembrane region" description="Helical" evidence="2">
    <location>
        <begin position="55"/>
        <end position="76"/>
    </location>
</feature>
<name>A0A660KX01_9ACTN</name>
<dbReference type="Proteomes" id="UP000278962">
    <property type="component" value="Unassembled WGS sequence"/>
</dbReference>
<keyword evidence="2" id="KW-0472">Membrane</keyword>
<feature type="region of interest" description="Disordered" evidence="1">
    <location>
        <begin position="1"/>
        <end position="28"/>
    </location>
</feature>
<evidence type="ECO:0000313" key="3">
    <source>
        <dbReference type="EMBL" id="RKQ86186.1"/>
    </source>
</evidence>